<organism evidence="1 2">
    <name type="scientific">Kiloniella litopenaei</name>
    <dbReference type="NCBI Taxonomy" id="1549748"/>
    <lineage>
        <taxon>Bacteria</taxon>
        <taxon>Pseudomonadati</taxon>
        <taxon>Pseudomonadota</taxon>
        <taxon>Alphaproteobacteria</taxon>
        <taxon>Rhodospirillales</taxon>
        <taxon>Kiloniellaceae</taxon>
        <taxon>Kiloniella</taxon>
    </lineage>
</organism>
<reference evidence="1 2" key="1">
    <citation type="submission" date="2015-03" db="EMBL/GenBank/DDBJ databases">
        <title>Genome sequence of Kiloniella sp. P1-1, isolated from the gut microflora of Pacific white shrimp, Penaeus vannamei.</title>
        <authorList>
            <person name="Shao Z."/>
            <person name="Wang L."/>
            <person name="Li X."/>
        </authorList>
    </citation>
    <scope>NUCLEOTIDE SEQUENCE [LARGE SCALE GENOMIC DNA]</scope>
    <source>
        <strain evidence="1 2">P1-1</strain>
    </source>
</reference>
<dbReference type="STRING" id="1549748.WH95_18615"/>
<comment type="caution">
    <text evidence="1">The sequence shown here is derived from an EMBL/GenBank/DDBJ whole genome shotgun (WGS) entry which is preliminary data.</text>
</comment>
<evidence type="ECO:0000313" key="1">
    <source>
        <dbReference type="EMBL" id="KKJ75454.1"/>
    </source>
</evidence>
<gene>
    <name evidence="1" type="ORF">WH95_18615</name>
</gene>
<dbReference type="EMBL" id="LANI01000032">
    <property type="protein sequence ID" value="KKJ75454.1"/>
    <property type="molecule type" value="Genomic_DNA"/>
</dbReference>
<protein>
    <submittedName>
        <fullName evidence="1">Uncharacterized protein</fullName>
    </submittedName>
</protein>
<name>A0A0M2R4T0_9PROT</name>
<evidence type="ECO:0000313" key="2">
    <source>
        <dbReference type="Proteomes" id="UP000034491"/>
    </source>
</evidence>
<accession>A0A0M2R4T0</accession>
<dbReference type="RefSeq" id="WP_046509886.1">
    <property type="nucleotide sequence ID" value="NZ_LANI01000032.1"/>
</dbReference>
<dbReference type="Proteomes" id="UP000034491">
    <property type="component" value="Unassembled WGS sequence"/>
</dbReference>
<dbReference type="OrthoDB" id="8657139at2"/>
<proteinExistence type="predicted"/>
<sequence>MAVARRKKRGSAPTLPKRDFMRLFTDNERRAIIGAAMQNVDIADWKDGLLLADDIWLDHPDLLSGVTAIVAAGLLTEARKDAILAGETPT</sequence>
<keyword evidence="2" id="KW-1185">Reference proteome</keyword>
<dbReference type="AlphaFoldDB" id="A0A0M2R4T0"/>